<organism evidence="2 3">
    <name type="scientific">Eisenbergiella tayi</name>
    <dbReference type="NCBI Taxonomy" id="1432052"/>
    <lineage>
        <taxon>Bacteria</taxon>
        <taxon>Bacillati</taxon>
        <taxon>Bacillota</taxon>
        <taxon>Clostridia</taxon>
        <taxon>Lachnospirales</taxon>
        <taxon>Lachnospiraceae</taxon>
        <taxon>Eisenbergiella</taxon>
    </lineage>
</organism>
<evidence type="ECO:0000256" key="1">
    <source>
        <dbReference type="SAM" id="MobiDB-lite"/>
    </source>
</evidence>
<comment type="caution">
    <text evidence="2">The sequence shown here is derived from an EMBL/GenBank/DDBJ whole genome shotgun (WGS) entry which is preliminary data.</text>
</comment>
<sequence length="199" mass="21036">MMEMTININIVGLDKLVDAINHLAGGAQAQQETTVAHAETTIPITVSPQPVLQQSVPQQPVPQTQPQSFIAGQLPTAASGMTAGQPQPTQPIPTNPMTPQYQMPTQQQPVNPGAQQYQVPAGQMQVGTADGSQQLPTSHVAQPYTQEQLAIAMTSLVDAGKLAVAQGIMQQFGVMALTEIPPERYPDVAVKLREAGASI</sequence>
<protein>
    <submittedName>
        <fullName evidence="2">Uncharacterized protein</fullName>
    </submittedName>
</protein>
<evidence type="ECO:0000313" key="2">
    <source>
        <dbReference type="EMBL" id="ODM03187.1"/>
    </source>
</evidence>
<dbReference type="EMBL" id="MCGH01000003">
    <property type="protein sequence ID" value="ODM03187.1"/>
    <property type="molecule type" value="Genomic_DNA"/>
</dbReference>
<proteinExistence type="predicted"/>
<feature type="compositionally biased region" description="Low complexity" evidence="1">
    <location>
        <begin position="97"/>
        <end position="109"/>
    </location>
</feature>
<name>A0A1E3A3Y9_9FIRM</name>
<accession>A0A1E3A3Y9</accession>
<reference evidence="2 3" key="1">
    <citation type="submission" date="2016-07" db="EMBL/GenBank/DDBJ databases">
        <title>Characterization of isolates of Eisenbergiella tayi derived from blood cultures, using whole genome sequencing.</title>
        <authorList>
            <person name="Burdz T."/>
            <person name="Wiebe D."/>
            <person name="Huynh C."/>
            <person name="Bernard K."/>
        </authorList>
    </citation>
    <scope>NUCLEOTIDE SEQUENCE [LARGE SCALE GENOMIC DNA]</scope>
    <source>
        <strain evidence="2 3">NML 110608</strain>
    </source>
</reference>
<feature type="region of interest" description="Disordered" evidence="1">
    <location>
        <begin position="78"/>
        <end position="113"/>
    </location>
</feature>
<dbReference type="AlphaFoldDB" id="A0A1E3A3Y9"/>
<dbReference type="Proteomes" id="UP000094067">
    <property type="component" value="Unassembled WGS sequence"/>
</dbReference>
<gene>
    <name evidence="2" type="ORF">BEI61_03981</name>
</gene>
<dbReference type="RefSeq" id="WP_069153718.1">
    <property type="nucleotide sequence ID" value="NZ_MCGH01000003.1"/>
</dbReference>
<evidence type="ECO:0000313" key="3">
    <source>
        <dbReference type="Proteomes" id="UP000094067"/>
    </source>
</evidence>